<comment type="caution">
    <text evidence="2">The sequence shown here is derived from an EMBL/GenBank/DDBJ whole genome shotgun (WGS) entry which is preliminary data.</text>
</comment>
<evidence type="ECO:0000313" key="2">
    <source>
        <dbReference type="EMBL" id="PKI38334.1"/>
    </source>
</evidence>
<evidence type="ECO:0000256" key="1">
    <source>
        <dbReference type="SAM" id="MobiDB-lite"/>
    </source>
</evidence>
<feature type="compositionally biased region" description="Polar residues" evidence="1">
    <location>
        <begin position="74"/>
        <end position="94"/>
    </location>
</feature>
<proteinExistence type="predicted"/>
<feature type="region of interest" description="Disordered" evidence="1">
    <location>
        <begin position="1"/>
        <end position="25"/>
    </location>
</feature>
<reference evidence="2 3" key="1">
    <citation type="submission" date="2017-11" db="EMBL/GenBank/DDBJ databases">
        <title>De-novo sequencing of pomegranate (Punica granatum L.) genome.</title>
        <authorList>
            <person name="Akparov Z."/>
            <person name="Amiraslanov A."/>
            <person name="Hajiyeva S."/>
            <person name="Abbasov M."/>
            <person name="Kaur K."/>
            <person name="Hamwieh A."/>
            <person name="Solovyev V."/>
            <person name="Salamov A."/>
            <person name="Braich B."/>
            <person name="Kosarev P."/>
            <person name="Mahmoud A."/>
            <person name="Hajiyev E."/>
            <person name="Babayeva S."/>
            <person name="Izzatullayeva V."/>
            <person name="Mammadov A."/>
            <person name="Mammadov A."/>
            <person name="Sharifova S."/>
            <person name="Ojaghi J."/>
            <person name="Eynullazada K."/>
            <person name="Bayramov B."/>
            <person name="Abdulazimova A."/>
            <person name="Shahmuradov I."/>
        </authorList>
    </citation>
    <scope>NUCLEOTIDE SEQUENCE [LARGE SCALE GENOMIC DNA]</scope>
    <source>
        <strain evidence="3">cv. AG2017</strain>
        <tissue evidence="2">Leaf</tissue>
    </source>
</reference>
<accession>A0A2I0I2W8</accession>
<evidence type="ECO:0000313" key="3">
    <source>
        <dbReference type="Proteomes" id="UP000233551"/>
    </source>
</evidence>
<name>A0A2I0I2W8_PUNGR</name>
<organism evidence="2 3">
    <name type="scientific">Punica granatum</name>
    <name type="common">Pomegranate</name>
    <dbReference type="NCBI Taxonomy" id="22663"/>
    <lineage>
        <taxon>Eukaryota</taxon>
        <taxon>Viridiplantae</taxon>
        <taxon>Streptophyta</taxon>
        <taxon>Embryophyta</taxon>
        <taxon>Tracheophyta</taxon>
        <taxon>Spermatophyta</taxon>
        <taxon>Magnoliopsida</taxon>
        <taxon>eudicotyledons</taxon>
        <taxon>Gunneridae</taxon>
        <taxon>Pentapetalae</taxon>
        <taxon>rosids</taxon>
        <taxon>malvids</taxon>
        <taxon>Myrtales</taxon>
        <taxon>Lythraceae</taxon>
        <taxon>Punica</taxon>
    </lineage>
</organism>
<dbReference type="AlphaFoldDB" id="A0A2I0I2W8"/>
<dbReference type="EMBL" id="PGOL01004132">
    <property type="protein sequence ID" value="PKI38334.1"/>
    <property type="molecule type" value="Genomic_DNA"/>
</dbReference>
<dbReference type="Proteomes" id="UP000233551">
    <property type="component" value="Unassembled WGS sequence"/>
</dbReference>
<gene>
    <name evidence="2" type="ORF">CRG98_041245</name>
</gene>
<protein>
    <submittedName>
        <fullName evidence="2">Uncharacterized protein</fullName>
    </submittedName>
</protein>
<feature type="compositionally biased region" description="Basic and acidic residues" evidence="1">
    <location>
        <begin position="1"/>
        <end position="13"/>
    </location>
</feature>
<sequence length="109" mass="12280">MREEKKEEQEQPRTGRRQSNCSEGMRRLQQLHLGRRKSRATVALDGARAAAGEGTWERDEDEPTTLEPSIASLEPTTFEPSTATSSPQPRVRDSTTFQAFPVVFFINNS</sequence>
<feature type="region of interest" description="Disordered" evidence="1">
    <location>
        <begin position="46"/>
        <end position="94"/>
    </location>
</feature>
<keyword evidence="3" id="KW-1185">Reference proteome</keyword>